<comment type="caution">
    <text evidence="3">The sequence shown here is derived from an EMBL/GenBank/DDBJ whole genome shotgun (WGS) entry which is preliminary data.</text>
</comment>
<sequence length="87" mass="9191">MNNDHKVWLITGASSGLGKALAEAAIANGDRVVVTARRLDRLRALAKGQEDRVLPLAVDVTDAAARDKAVADTLARFGRIDVLANLA</sequence>
<dbReference type="Pfam" id="PF00106">
    <property type="entry name" value="adh_short"/>
    <property type="match status" value="1"/>
</dbReference>
<keyword evidence="2" id="KW-0560">Oxidoreductase</keyword>
<dbReference type="AlphaFoldDB" id="A0ABD5BN47"/>
<dbReference type="Gene3D" id="3.40.50.720">
    <property type="entry name" value="NAD(P)-binding Rossmann-like Domain"/>
    <property type="match status" value="1"/>
</dbReference>
<comment type="similarity">
    <text evidence="1">Belongs to the short-chain dehydrogenases/reductases (SDR) family.</text>
</comment>
<evidence type="ECO:0000313" key="3">
    <source>
        <dbReference type="EMBL" id="MDQ9558109.1"/>
    </source>
</evidence>
<evidence type="ECO:0000256" key="2">
    <source>
        <dbReference type="ARBA" id="ARBA00023002"/>
    </source>
</evidence>
<reference evidence="3 4" key="1">
    <citation type="submission" date="2023-07" db="EMBL/GenBank/DDBJ databases">
        <title>Pathogens genome sequencing project 196.</title>
        <authorList>
            <person name="Cao X."/>
        </authorList>
    </citation>
    <scope>NUCLEOTIDE SEQUENCE [LARGE SCALE GENOMIC DNA]</scope>
    <source>
        <strain evidence="3 4">SM41</strain>
    </source>
</reference>
<dbReference type="PRINTS" id="PR00081">
    <property type="entry name" value="GDHRDH"/>
</dbReference>
<protein>
    <submittedName>
        <fullName evidence="3">SDR family NAD(P)-dependent oxidoreductase</fullName>
    </submittedName>
</protein>
<dbReference type="PANTHER" id="PTHR43976">
    <property type="entry name" value="SHORT CHAIN DEHYDROGENASE"/>
    <property type="match status" value="1"/>
</dbReference>
<dbReference type="SUPFAM" id="SSF51735">
    <property type="entry name" value="NAD(P)-binding Rossmann-fold domains"/>
    <property type="match status" value="1"/>
</dbReference>
<organism evidence="3 4">
    <name type="scientific">Serratia marcescens</name>
    <dbReference type="NCBI Taxonomy" id="615"/>
    <lineage>
        <taxon>Bacteria</taxon>
        <taxon>Pseudomonadati</taxon>
        <taxon>Pseudomonadota</taxon>
        <taxon>Gammaproteobacteria</taxon>
        <taxon>Enterobacterales</taxon>
        <taxon>Yersiniaceae</taxon>
        <taxon>Serratia</taxon>
    </lineage>
</organism>
<dbReference type="GO" id="GO:0016491">
    <property type="term" value="F:oxidoreductase activity"/>
    <property type="evidence" value="ECO:0007669"/>
    <property type="project" value="UniProtKB-KW"/>
</dbReference>
<accession>A0ABD5BN47</accession>
<dbReference type="InterPro" id="IPR036291">
    <property type="entry name" value="NAD(P)-bd_dom_sf"/>
</dbReference>
<dbReference type="PANTHER" id="PTHR43976:SF16">
    <property type="entry name" value="SHORT-CHAIN DEHYDROGENASE_REDUCTASE FAMILY PROTEIN"/>
    <property type="match status" value="1"/>
</dbReference>
<gene>
    <name evidence="3" type="ORF">RF091_21700</name>
</gene>
<name>A0ABD5BN47_SERMA</name>
<proteinExistence type="inferred from homology"/>
<dbReference type="RefSeq" id="WP_309213274.1">
    <property type="nucleotide sequence ID" value="NZ_JAVIPQ010000387.1"/>
</dbReference>
<dbReference type="Proteomes" id="UP001234811">
    <property type="component" value="Unassembled WGS sequence"/>
</dbReference>
<dbReference type="InterPro" id="IPR051911">
    <property type="entry name" value="SDR_oxidoreductase"/>
</dbReference>
<evidence type="ECO:0000256" key="1">
    <source>
        <dbReference type="ARBA" id="ARBA00006484"/>
    </source>
</evidence>
<feature type="non-terminal residue" evidence="3">
    <location>
        <position position="87"/>
    </location>
</feature>
<dbReference type="InterPro" id="IPR002347">
    <property type="entry name" value="SDR_fam"/>
</dbReference>
<dbReference type="EMBL" id="JAVIPQ010000387">
    <property type="protein sequence ID" value="MDQ9558109.1"/>
    <property type="molecule type" value="Genomic_DNA"/>
</dbReference>
<evidence type="ECO:0000313" key="4">
    <source>
        <dbReference type="Proteomes" id="UP001234811"/>
    </source>
</evidence>